<protein>
    <submittedName>
        <fullName evidence="1">Uncharacterized protein</fullName>
    </submittedName>
</protein>
<accession>A0ACB9PEU4</accession>
<evidence type="ECO:0000313" key="2">
    <source>
        <dbReference type="Proteomes" id="UP000828941"/>
    </source>
</evidence>
<dbReference type="EMBL" id="CM039429">
    <property type="protein sequence ID" value="KAI4346592.1"/>
    <property type="molecule type" value="Genomic_DNA"/>
</dbReference>
<evidence type="ECO:0000313" key="1">
    <source>
        <dbReference type="EMBL" id="KAI4346592.1"/>
    </source>
</evidence>
<comment type="caution">
    <text evidence="1">The sequence shown here is derived from an EMBL/GenBank/DDBJ whole genome shotgun (WGS) entry which is preliminary data.</text>
</comment>
<name>A0ACB9PEU4_BAUVA</name>
<proteinExistence type="predicted"/>
<dbReference type="Proteomes" id="UP000828941">
    <property type="component" value="Chromosome 4"/>
</dbReference>
<sequence length="533" mass="59159">MDCLGLDDSSPANAYLLLLKALSLMPHWHYLIGAAIGLIVFLYNFLEIHFLEDAFSGFRGSPVELTYNSCTHLYEGVISKCRLLHGRQLFSTSDGGTIALDWLLSSEVSNGAIHMDNTVSEDDNTPLLVVIPGLSSDSSSAYIKHLAFNTAKRGWNVVICNHRGLGGVAITSDCFYNAGWTEDVRTVINHIHQEHPKAPLFLVGTSIGANMLLKYLGEEGENIPVAGAVAICCPFDLLIGDRFMNRRLVQKLYGRAIASGLQGYAQLHHLRLSRLVNWEAIAKSRSTRDFDNHATRIIGKYKTVDAYYRSCSSAIYLESVSVPLLCVTALDDPICTKEAIPWDECRANQNVVLATVKHGGHLAFFEGITGSSLWWVRAANEFLSVLHSSKYMHVLKKVSNPNTPLESSIDQGPCVNVTEDGPSLEELHVVQLQGNIHHQTHESVPQEKFKEQDELVTDADFDNSHGIKRTATTHDATALDDVVAPLRKYMVQFSRQNRWSILLLVYVAITTSWPLVGSALRFVFRKKPRETGV</sequence>
<reference evidence="1 2" key="1">
    <citation type="journal article" date="2022" name="DNA Res.">
        <title>Chromosomal-level genome assembly of the orchid tree Bauhinia variegata (Leguminosae; Cercidoideae) supports the allotetraploid origin hypothesis of Bauhinia.</title>
        <authorList>
            <person name="Zhong Y."/>
            <person name="Chen Y."/>
            <person name="Zheng D."/>
            <person name="Pang J."/>
            <person name="Liu Y."/>
            <person name="Luo S."/>
            <person name="Meng S."/>
            <person name="Qian L."/>
            <person name="Wei D."/>
            <person name="Dai S."/>
            <person name="Zhou R."/>
        </authorList>
    </citation>
    <scope>NUCLEOTIDE SEQUENCE [LARGE SCALE GENOMIC DNA]</scope>
    <source>
        <strain evidence="1">BV-YZ2020</strain>
    </source>
</reference>
<gene>
    <name evidence="1" type="ORF">L6164_007475</name>
</gene>
<keyword evidence="2" id="KW-1185">Reference proteome</keyword>
<organism evidence="1 2">
    <name type="scientific">Bauhinia variegata</name>
    <name type="common">Purple orchid tree</name>
    <name type="synonym">Phanera variegata</name>
    <dbReference type="NCBI Taxonomy" id="167791"/>
    <lineage>
        <taxon>Eukaryota</taxon>
        <taxon>Viridiplantae</taxon>
        <taxon>Streptophyta</taxon>
        <taxon>Embryophyta</taxon>
        <taxon>Tracheophyta</taxon>
        <taxon>Spermatophyta</taxon>
        <taxon>Magnoliopsida</taxon>
        <taxon>eudicotyledons</taxon>
        <taxon>Gunneridae</taxon>
        <taxon>Pentapetalae</taxon>
        <taxon>rosids</taxon>
        <taxon>fabids</taxon>
        <taxon>Fabales</taxon>
        <taxon>Fabaceae</taxon>
        <taxon>Cercidoideae</taxon>
        <taxon>Cercideae</taxon>
        <taxon>Bauhiniinae</taxon>
        <taxon>Bauhinia</taxon>
    </lineage>
</organism>